<dbReference type="RefSeq" id="WP_078697477.1">
    <property type="nucleotide sequence ID" value="NZ_FUYH01000026.1"/>
</dbReference>
<dbReference type="InterPro" id="IPR003777">
    <property type="entry name" value="XdhC_CoxI"/>
</dbReference>
<dbReference type="AlphaFoldDB" id="A0A1T4Y7J1"/>
<feature type="domain" description="XdhC- CoxI" evidence="1">
    <location>
        <begin position="13"/>
        <end position="74"/>
    </location>
</feature>
<evidence type="ECO:0000259" key="1">
    <source>
        <dbReference type="Pfam" id="PF02625"/>
    </source>
</evidence>
<dbReference type="EMBL" id="FUYH01000026">
    <property type="protein sequence ID" value="SKA97653.1"/>
    <property type="molecule type" value="Genomic_DNA"/>
</dbReference>
<organism evidence="3 4">
    <name type="scientific">Caloramator quimbayensis</name>
    <dbReference type="NCBI Taxonomy" id="1147123"/>
    <lineage>
        <taxon>Bacteria</taxon>
        <taxon>Bacillati</taxon>
        <taxon>Bacillota</taxon>
        <taxon>Clostridia</taxon>
        <taxon>Eubacteriales</taxon>
        <taxon>Clostridiaceae</taxon>
        <taxon>Caloramator</taxon>
    </lineage>
</organism>
<evidence type="ECO:0000313" key="3">
    <source>
        <dbReference type="EMBL" id="SKA97653.1"/>
    </source>
</evidence>
<keyword evidence="4" id="KW-1185">Reference proteome</keyword>
<dbReference type="STRING" id="1147123.SAMN05443428_1262"/>
<protein>
    <submittedName>
        <fullName evidence="3">Xanthine dehydrogenase accessory factor</fullName>
    </submittedName>
</protein>
<dbReference type="Proteomes" id="UP000190105">
    <property type="component" value="Unassembled WGS sequence"/>
</dbReference>
<evidence type="ECO:0000313" key="4">
    <source>
        <dbReference type="Proteomes" id="UP000190105"/>
    </source>
</evidence>
<reference evidence="4" key="1">
    <citation type="submission" date="2017-02" db="EMBL/GenBank/DDBJ databases">
        <authorList>
            <person name="Varghese N."/>
            <person name="Submissions S."/>
        </authorList>
    </citation>
    <scope>NUCLEOTIDE SEQUENCE [LARGE SCALE GENOMIC DNA]</scope>
    <source>
        <strain evidence="4">USBA 833</strain>
    </source>
</reference>
<accession>A0A1T4Y7J1</accession>
<evidence type="ECO:0000259" key="2">
    <source>
        <dbReference type="Pfam" id="PF13478"/>
    </source>
</evidence>
<name>A0A1T4Y7J1_9CLOT</name>
<dbReference type="Pfam" id="PF02625">
    <property type="entry name" value="XdhC_CoxI"/>
    <property type="match status" value="1"/>
</dbReference>
<dbReference type="PANTHER" id="PTHR30388">
    <property type="entry name" value="ALDEHYDE OXIDOREDUCTASE MOLYBDENUM COFACTOR ASSEMBLY PROTEIN"/>
    <property type="match status" value="1"/>
</dbReference>
<gene>
    <name evidence="3" type="ORF">SAMN05443428_1262</name>
</gene>
<sequence>MEEIILERISCALKENKKAALITVVDSKGSSPGKAGFMMAVFEDKSTVGTVGGGELEREVIQRALKSISGGKDEFASFKLSDEGNLHMQCGGSIDVFIKVFGKKDRLLIAGGGHVAKSLYEIAKYFDFNIVIFEDREEFANSDRFPNCEIILGDIGENLKKYPIDERSYVVIVTRGHSFDEAALKASLNRGAAYVGMIGSSKKTNYIKERLLSEGFSKDELEKAYAPIGLCLGGDSSFDIALSIFSEIMLIKNNGKLKHMREI</sequence>
<dbReference type="PANTHER" id="PTHR30388:SF6">
    <property type="entry name" value="XANTHINE DEHYDROGENASE SUBUNIT A-RELATED"/>
    <property type="match status" value="1"/>
</dbReference>
<dbReference type="Pfam" id="PF13478">
    <property type="entry name" value="XdhC_C"/>
    <property type="match status" value="1"/>
</dbReference>
<dbReference type="InterPro" id="IPR052698">
    <property type="entry name" value="MoCofactor_Util/Proc"/>
</dbReference>
<dbReference type="InterPro" id="IPR027051">
    <property type="entry name" value="XdhC_Rossmann_dom"/>
</dbReference>
<dbReference type="SUPFAM" id="SSF51735">
    <property type="entry name" value="NAD(P)-binding Rossmann-fold domains"/>
    <property type="match status" value="1"/>
</dbReference>
<proteinExistence type="predicted"/>
<dbReference type="Gene3D" id="3.40.50.720">
    <property type="entry name" value="NAD(P)-binding Rossmann-like Domain"/>
    <property type="match status" value="1"/>
</dbReference>
<feature type="domain" description="XdhC Rossmann" evidence="2">
    <location>
        <begin position="107"/>
        <end position="248"/>
    </location>
</feature>
<dbReference type="OrthoDB" id="9773039at2"/>
<dbReference type="InterPro" id="IPR036291">
    <property type="entry name" value="NAD(P)-bd_dom_sf"/>
</dbReference>